<keyword evidence="1 3" id="KW-0479">Metal-binding</keyword>
<dbReference type="PANTHER" id="PTHR34301:SF8">
    <property type="entry name" value="ATPASE DOMAIN-CONTAINING PROTEIN"/>
    <property type="match status" value="1"/>
</dbReference>
<feature type="region of interest" description="Disordered" evidence="4">
    <location>
        <begin position="188"/>
        <end position="216"/>
    </location>
</feature>
<feature type="region of interest" description="Disordered" evidence="4">
    <location>
        <begin position="370"/>
        <end position="408"/>
    </location>
</feature>
<keyword evidence="7" id="KW-1185">Reference proteome</keyword>
<dbReference type="PROSITE" id="PS51007">
    <property type="entry name" value="CYTC"/>
    <property type="match status" value="1"/>
</dbReference>
<feature type="region of interest" description="Disordered" evidence="4">
    <location>
        <begin position="1"/>
        <end position="28"/>
    </location>
</feature>
<dbReference type="InterPro" id="IPR027417">
    <property type="entry name" value="P-loop_NTPase"/>
</dbReference>
<evidence type="ECO:0000256" key="1">
    <source>
        <dbReference type="ARBA" id="ARBA00022723"/>
    </source>
</evidence>
<dbReference type="Pfam" id="PF13191">
    <property type="entry name" value="AAA_16"/>
    <property type="match status" value="1"/>
</dbReference>
<accession>A0A4V3D8S2</accession>
<dbReference type="AlphaFoldDB" id="A0A4V3D8S2"/>
<comment type="caution">
    <text evidence="6">The sequence shown here is derived from an EMBL/GenBank/DDBJ whole genome shotgun (WGS) entry which is preliminary data.</text>
</comment>
<evidence type="ECO:0000313" key="7">
    <source>
        <dbReference type="Proteomes" id="UP000295281"/>
    </source>
</evidence>
<evidence type="ECO:0000259" key="5">
    <source>
        <dbReference type="PROSITE" id="PS51007"/>
    </source>
</evidence>
<dbReference type="InterPro" id="IPR041664">
    <property type="entry name" value="AAA_16"/>
</dbReference>
<dbReference type="SUPFAM" id="SSF52540">
    <property type="entry name" value="P-loop containing nucleoside triphosphate hydrolases"/>
    <property type="match status" value="1"/>
</dbReference>
<proteinExistence type="predicted"/>
<dbReference type="PANTHER" id="PTHR34301">
    <property type="entry name" value="DNA-BINDING PROTEIN-RELATED"/>
    <property type="match status" value="1"/>
</dbReference>
<dbReference type="Gene3D" id="3.40.50.300">
    <property type="entry name" value="P-loop containing nucleotide triphosphate hydrolases"/>
    <property type="match status" value="1"/>
</dbReference>
<evidence type="ECO:0000256" key="3">
    <source>
        <dbReference type="PROSITE-ProRule" id="PRU00433"/>
    </source>
</evidence>
<dbReference type="GO" id="GO:0046872">
    <property type="term" value="F:metal ion binding"/>
    <property type="evidence" value="ECO:0007669"/>
    <property type="project" value="UniProtKB-KW"/>
</dbReference>
<feature type="region of interest" description="Disordered" evidence="4">
    <location>
        <begin position="59"/>
        <end position="84"/>
    </location>
</feature>
<protein>
    <submittedName>
        <fullName evidence="6">AAA ATPase-like protein</fullName>
    </submittedName>
</protein>
<name>A0A4V3D8S2_9ACTN</name>
<dbReference type="Proteomes" id="UP000295281">
    <property type="component" value="Unassembled WGS sequence"/>
</dbReference>
<evidence type="ECO:0000256" key="2">
    <source>
        <dbReference type="ARBA" id="ARBA00023004"/>
    </source>
</evidence>
<evidence type="ECO:0000313" key="6">
    <source>
        <dbReference type="EMBL" id="TDQ52921.1"/>
    </source>
</evidence>
<feature type="domain" description="Cytochrome c" evidence="5">
    <location>
        <begin position="236"/>
        <end position="378"/>
    </location>
</feature>
<gene>
    <name evidence="6" type="ORF">EV190_10538</name>
</gene>
<dbReference type="GO" id="GO:0009055">
    <property type="term" value="F:electron transfer activity"/>
    <property type="evidence" value="ECO:0007669"/>
    <property type="project" value="InterPro"/>
</dbReference>
<dbReference type="InterPro" id="IPR009056">
    <property type="entry name" value="Cyt_c-like_dom"/>
</dbReference>
<evidence type="ECO:0000256" key="4">
    <source>
        <dbReference type="SAM" id="MobiDB-lite"/>
    </source>
</evidence>
<dbReference type="EMBL" id="SNYN01000005">
    <property type="protein sequence ID" value="TDQ52921.1"/>
    <property type="molecule type" value="Genomic_DNA"/>
</dbReference>
<reference evidence="6 7" key="1">
    <citation type="submission" date="2019-03" db="EMBL/GenBank/DDBJ databases">
        <title>Genomic Encyclopedia of Type Strains, Phase IV (KMG-IV): sequencing the most valuable type-strain genomes for metagenomic binning, comparative biology and taxonomic classification.</title>
        <authorList>
            <person name="Goeker M."/>
        </authorList>
    </citation>
    <scope>NUCLEOTIDE SEQUENCE [LARGE SCALE GENOMIC DNA]</scope>
    <source>
        <strain evidence="6 7">DSM 46770</strain>
    </source>
</reference>
<keyword evidence="2 3" id="KW-0408">Iron</keyword>
<keyword evidence="3" id="KW-0349">Heme</keyword>
<organism evidence="6 7">
    <name type="scientific">Actinorugispora endophytica</name>
    <dbReference type="NCBI Taxonomy" id="1605990"/>
    <lineage>
        <taxon>Bacteria</taxon>
        <taxon>Bacillati</taxon>
        <taxon>Actinomycetota</taxon>
        <taxon>Actinomycetes</taxon>
        <taxon>Streptosporangiales</taxon>
        <taxon>Nocardiopsidaceae</taxon>
        <taxon>Actinorugispora</taxon>
    </lineage>
</organism>
<dbReference type="OrthoDB" id="2020141at2"/>
<dbReference type="GO" id="GO:0020037">
    <property type="term" value="F:heme binding"/>
    <property type="evidence" value="ECO:0007669"/>
    <property type="project" value="InterPro"/>
</dbReference>
<sequence>MTTAAPTRGRTAIRSGVAGQHPSLHSFHPNERRALQRIDWGARSSAAFYRSLEAALDRGSESGSVDPVRNPYTPGAGQHPPELAGREREIQRFGVLLERVAHGRPERGVILTGPRGSGKTVLLNTFRSMAVQRTWGTGRIEARPGRSVRQPIAAAVRTALRALAPRHRAPERIEHALGVLASFARAGTGDGSDRAAQAGPRRGPGTDAAAVPGRADSGDLETDLSELLLDAASVAADLGAGIALFVDELQDVPAADVSALCAACHELAQNGGPLVLVGAGLPHLPAVLSAGKGYSERLFRYARVDRLSRSAADHALTAPALAEGARFDADALEALYEASGGHPFLVQAYGKAVWDLALRSPITADDVRSAVSEADEELAVPPASPEHRDRRPRGPVAFPPDREVPGSP</sequence>